<dbReference type="AlphaFoldDB" id="A0A4Z0F7Y9"/>
<dbReference type="Proteomes" id="UP000297890">
    <property type="component" value="Unassembled WGS sequence"/>
</dbReference>
<accession>A0A4Z0F7Y9</accession>
<evidence type="ECO:0000313" key="2">
    <source>
        <dbReference type="Proteomes" id="UP000297890"/>
    </source>
</evidence>
<name>A0A4Z0F7Y9_9GAMM</name>
<comment type="caution">
    <text evidence="1">The sequence shown here is derived from an EMBL/GenBank/DDBJ whole genome shotgun (WGS) entry which is preliminary data.</text>
</comment>
<keyword evidence="2" id="KW-1185">Reference proteome</keyword>
<organism evidence="1 2">
    <name type="scientific">Candidatus Macondimonas diazotrophica</name>
    <dbReference type="NCBI Taxonomy" id="2305248"/>
    <lineage>
        <taxon>Bacteria</taxon>
        <taxon>Pseudomonadati</taxon>
        <taxon>Pseudomonadota</taxon>
        <taxon>Gammaproteobacteria</taxon>
        <taxon>Chromatiales</taxon>
        <taxon>Ectothiorhodospiraceae</taxon>
        <taxon>Candidatus Macondimonas</taxon>
    </lineage>
</organism>
<evidence type="ECO:0000313" key="1">
    <source>
        <dbReference type="EMBL" id="TFZ81590.1"/>
    </source>
</evidence>
<proteinExistence type="predicted"/>
<reference evidence="1 2" key="1">
    <citation type="journal article" date="2019" name="ISME J.">
        <title>Candidatus Macondimonas diazotrophica, a novel gammaproteobacterial genus dominating crude-oil-contaminated coastal sediments.</title>
        <authorList>
            <person name="Karthikeyan S."/>
            <person name="Konstantinidis K."/>
        </authorList>
    </citation>
    <scope>NUCLEOTIDE SEQUENCE [LARGE SCALE GENOMIC DNA]</scope>
    <source>
        <strain evidence="1 2">KTK01</strain>
    </source>
</reference>
<dbReference type="RefSeq" id="WP_135282634.1">
    <property type="nucleotide sequence ID" value="NZ_SRIO01000019.1"/>
</dbReference>
<dbReference type="EMBL" id="SRIO01000019">
    <property type="protein sequence ID" value="TFZ81590.1"/>
    <property type="molecule type" value="Genomic_DNA"/>
</dbReference>
<protein>
    <submittedName>
        <fullName evidence="1">Uncharacterized protein</fullName>
    </submittedName>
</protein>
<gene>
    <name evidence="1" type="ORF">E4680_11860</name>
</gene>
<dbReference type="OrthoDB" id="10018709at2"/>
<sequence length="161" mass="18633">MKLHIDAGDILEDDDDLLFEEIKDEVRVRVQRNAELLSEFMLDKTPVWTGEQMVNFNWSWGTPDMSYVETPFEQVEGTNQMLVGTEPNYGKARRWAEENFDRISFANPFDILWVTNTAPHFWEKTELGLPPAPGMRARAPAGVFRVSILEVEAQMRSERLI</sequence>